<reference evidence="2" key="1">
    <citation type="submission" date="2020-05" db="EMBL/GenBank/DDBJ databases">
        <authorList>
            <person name="Chiriac C."/>
            <person name="Salcher M."/>
            <person name="Ghai R."/>
            <person name="Kavagutti S V."/>
        </authorList>
    </citation>
    <scope>NUCLEOTIDE SEQUENCE</scope>
</reference>
<feature type="transmembrane region" description="Helical" evidence="1">
    <location>
        <begin position="32"/>
        <end position="58"/>
    </location>
</feature>
<evidence type="ECO:0000313" key="4">
    <source>
        <dbReference type="EMBL" id="CAB5019469.1"/>
    </source>
</evidence>
<name>A0A6J6ZQ05_9ZZZZ</name>
<dbReference type="EMBL" id="CAFBLT010000001">
    <property type="protein sequence ID" value="CAB4871693.1"/>
    <property type="molecule type" value="Genomic_DNA"/>
</dbReference>
<accession>A0A6J6ZQ05</accession>
<organism evidence="2">
    <name type="scientific">freshwater metagenome</name>
    <dbReference type="NCBI Taxonomy" id="449393"/>
    <lineage>
        <taxon>unclassified sequences</taxon>
        <taxon>metagenomes</taxon>
        <taxon>ecological metagenomes</taxon>
    </lineage>
</organism>
<gene>
    <name evidence="2" type="ORF">UFOPK3164_00530</name>
    <name evidence="3" type="ORF">UFOPK3427_00841</name>
    <name evidence="4" type="ORF">UFOPK4112_00824</name>
</gene>
<evidence type="ECO:0000313" key="3">
    <source>
        <dbReference type="EMBL" id="CAB4871693.1"/>
    </source>
</evidence>
<sequence>MTQAPLESTPTPISNTVGQLTLVAVTLGGLSILLAAFVVWGIIALPLGIASTVLALIVRSRIVRSGQAMPQLATIALVLGPVGTALAAAAILAVALGLPFLGGTISNSADTVQKYVQTDLNTVNNDLTRRMDQINHSQELFQKDVATINSDISQRFSQLDKTLTTTSKSIETLQADTKELRTSVGADVRSVRTTTDELTKTMKGLEDKVTAIQKQVDYLCTHSPSTCP</sequence>
<protein>
    <submittedName>
        <fullName evidence="2">Unannotated protein</fullName>
    </submittedName>
</protein>
<keyword evidence="1" id="KW-0472">Membrane</keyword>
<dbReference type="EMBL" id="CAFABE010000016">
    <property type="protein sequence ID" value="CAB4822713.1"/>
    <property type="molecule type" value="Genomic_DNA"/>
</dbReference>
<feature type="transmembrane region" description="Helical" evidence="1">
    <location>
        <begin position="70"/>
        <end position="98"/>
    </location>
</feature>
<proteinExistence type="predicted"/>
<dbReference type="Gene3D" id="1.20.1170.10">
    <property type="match status" value="1"/>
</dbReference>
<keyword evidence="1" id="KW-1133">Transmembrane helix</keyword>
<dbReference type="EMBL" id="CAFBPM010000006">
    <property type="protein sequence ID" value="CAB5019469.1"/>
    <property type="molecule type" value="Genomic_DNA"/>
</dbReference>
<keyword evidence="1" id="KW-0812">Transmembrane</keyword>
<dbReference type="AlphaFoldDB" id="A0A6J6ZQ05"/>
<evidence type="ECO:0000313" key="2">
    <source>
        <dbReference type="EMBL" id="CAB4822713.1"/>
    </source>
</evidence>
<evidence type="ECO:0000256" key="1">
    <source>
        <dbReference type="SAM" id="Phobius"/>
    </source>
</evidence>